<dbReference type="Gene3D" id="3.100.10.20">
    <property type="entry name" value="CRISPR-associated endonuclease Cas1, N-terminal domain"/>
    <property type="match status" value="1"/>
</dbReference>
<comment type="cofactor">
    <cofactor evidence="10">
        <name>Mg(2+)</name>
        <dbReference type="ChEBI" id="CHEBI:18420"/>
    </cofactor>
    <cofactor evidence="10">
        <name>Mn(2+)</name>
        <dbReference type="ChEBI" id="CHEBI:29035"/>
    </cofactor>
</comment>
<dbReference type="PANTHER" id="PTHR34353">
    <property type="entry name" value="CRISPR-ASSOCIATED ENDONUCLEASE CAS1 1"/>
    <property type="match status" value="1"/>
</dbReference>
<name>A0A1C0YV19_9BACL</name>
<evidence type="ECO:0000256" key="5">
    <source>
        <dbReference type="ARBA" id="ARBA00022842"/>
    </source>
</evidence>
<keyword evidence="7 10" id="KW-0238">DNA-binding</keyword>
<dbReference type="AlphaFoldDB" id="A0A1C0YV19"/>
<dbReference type="Proteomes" id="UP000093482">
    <property type="component" value="Unassembled WGS sequence"/>
</dbReference>
<dbReference type="HAMAP" id="MF_01470">
    <property type="entry name" value="Cas1"/>
    <property type="match status" value="1"/>
</dbReference>
<dbReference type="InterPro" id="IPR002729">
    <property type="entry name" value="CRISPR-assoc_Cas1"/>
</dbReference>
<dbReference type="GO" id="GO:0003677">
    <property type="term" value="F:DNA binding"/>
    <property type="evidence" value="ECO:0007669"/>
    <property type="project" value="UniProtKB-KW"/>
</dbReference>
<keyword evidence="12" id="KW-1185">Reference proteome</keyword>
<keyword evidence="5 10" id="KW-0460">Magnesium</keyword>
<dbReference type="Gene3D" id="1.20.120.920">
    <property type="entry name" value="CRISPR-associated endonuclease Cas1, C-terminal domain"/>
    <property type="match status" value="1"/>
</dbReference>
<evidence type="ECO:0000256" key="6">
    <source>
        <dbReference type="ARBA" id="ARBA00023118"/>
    </source>
</evidence>
<dbReference type="GO" id="GO:0004519">
    <property type="term" value="F:endonuclease activity"/>
    <property type="evidence" value="ECO:0007669"/>
    <property type="project" value="UniProtKB-UniRule"/>
</dbReference>
<evidence type="ECO:0000256" key="9">
    <source>
        <dbReference type="ARBA" id="ARBA00038592"/>
    </source>
</evidence>
<keyword evidence="4 10" id="KW-0378">Hydrolase</keyword>
<dbReference type="PANTHER" id="PTHR34353:SF2">
    <property type="entry name" value="CRISPR-ASSOCIATED ENDONUCLEASE CAS1 1"/>
    <property type="match status" value="1"/>
</dbReference>
<evidence type="ECO:0000313" key="11">
    <source>
        <dbReference type="EMBL" id="OCS91030.1"/>
    </source>
</evidence>
<feature type="binding site" evidence="10">
    <location>
        <position position="157"/>
    </location>
    <ligand>
        <name>Mn(2+)</name>
        <dbReference type="ChEBI" id="CHEBI:29035"/>
    </ligand>
</feature>
<comment type="similarity">
    <text evidence="10">Belongs to the CRISPR-associated endonuclease Cas1 family.</text>
</comment>
<evidence type="ECO:0000313" key="12">
    <source>
        <dbReference type="Proteomes" id="UP000093482"/>
    </source>
</evidence>
<proteinExistence type="inferred from homology"/>
<comment type="function">
    <text evidence="10">CRISPR (clustered regularly interspaced short palindromic repeat), is an adaptive immune system that provides protection against mobile genetic elements (viruses, transposable elements and conjugative plasmids). CRISPR clusters contain spacers, sequences complementary to antecedent mobile elements, and target invading nucleic acids. CRISPR clusters are transcribed and processed into CRISPR RNA (crRNA). Acts as a dsDNA endonuclease. Involved in the integration of spacer DNA into the CRISPR cassette.</text>
</comment>
<dbReference type="GO" id="GO:0016787">
    <property type="term" value="F:hydrolase activity"/>
    <property type="evidence" value="ECO:0007669"/>
    <property type="project" value="UniProtKB-KW"/>
</dbReference>
<sequence length="326" mass="37792">MYIAVTEQGAYLKKEGERIVVEKAGERLRVIHLQDVAGIQLFGNIQLSTPLLQLCMQRGIAVHYLSKNGFFYGACIGQQAFNYEVKMAQLHAMQDAPFLLNMAKYTVMYKVKAQQLALQMRRHNVELVNIRRAHERLNRFVQQCDDVASIHELLGIEGASTRLYFRQFDVLLPDAMPFQRRSQRPAHNEMNTLLNYSYGVLKSEVIFQLQKSGLDVYLGYLHQQRHGRMSLVFDVMELFRPLIDQQIITAVRQRKLTPHHFEVCDGDIRLHDAGRKQLLALWYGWKDELQLAARIECVVKGLQASYVKKDVTHFHVNAQKALYYLL</sequence>
<dbReference type="RefSeq" id="WP_066463673.1">
    <property type="nucleotide sequence ID" value="NZ_MATO01000031.1"/>
</dbReference>
<dbReference type="GO" id="GO:0043571">
    <property type="term" value="P:maintenance of CRISPR repeat elements"/>
    <property type="evidence" value="ECO:0007669"/>
    <property type="project" value="UniProtKB-UniRule"/>
</dbReference>
<dbReference type="GO" id="GO:0051607">
    <property type="term" value="P:defense response to virus"/>
    <property type="evidence" value="ECO:0007669"/>
    <property type="project" value="UniProtKB-UniRule"/>
</dbReference>
<evidence type="ECO:0000256" key="3">
    <source>
        <dbReference type="ARBA" id="ARBA00022759"/>
    </source>
</evidence>
<protein>
    <recommendedName>
        <fullName evidence="10">CRISPR-associated endonuclease Cas1</fullName>
        <ecNumber evidence="10">3.1.-.-</ecNumber>
    </recommendedName>
</protein>
<accession>A0A1C0YV19</accession>
<keyword evidence="8 10" id="KW-0464">Manganese</keyword>
<keyword evidence="1 10" id="KW-0540">Nuclease</keyword>
<evidence type="ECO:0000256" key="4">
    <source>
        <dbReference type="ARBA" id="ARBA00022801"/>
    </source>
</evidence>
<keyword evidence="6 10" id="KW-0051">Antiviral defense</keyword>
<comment type="subunit">
    <text evidence="9 10">Homodimer, forms a heterotetramer with a Cas2 homodimer.</text>
</comment>
<organism evidence="11 12">
    <name type="scientific">Caryophanon latum</name>
    <dbReference type="NCBI Taxonomy" id="33977"/>
    <lineage>
        <taxon>Bacteria</taxon>
        <taxon>Bacillati</taxon>
        <taxon>Bacillota</taxon>
        <taxon>Bacilli</taxon>
        <taxon>Bacillales</taxon>
        <taxon>Caryophanaceae</taxon>
        <taxon>Caryophanon</taxon>
    </lineage>
</organism>
<dbReference type="Pfam" id="PF01867">
    <property type="entry name" value="Cas_Cas1"/>
    <property type="match status" value="1"/>
</dbReference>
<dbReference type="InterPro" id="IPR042206">
    <property type="entry name" value="CRISPR-assoc_Cas1_C"/>
</dbReference>
<dbReference type="InterPro" id="IPR050646">
    <property type="entry name" value="Cas1"/>
</dbReference>
<dbReference type="EC" id="3.1.-.-" evidence="10"/>
<evidence type="ECO:0000256" key="1">
    <source>
        <dbReference type="ARBA" id="ARBA00022722"/>
    </source>
</evidence>
<evidence type="ECO:0000256" key="7">
    <source>
        <dbReference type="ARBA" id="ARBA00023125"/>
    </source>
</evidence>
<dbReference type="CDD" id="cd09634">
    <property type="entry name" value="Cas1_I-II-III"/>
    <property type="match status" value="1"/>
</dbReference>
<feature type="binding site" evidence="10">
    <location>
        <position position="237"/>
    </location>
    <ligand>
        <name>Mn(2+)</name>
        <dbReference type="ChEBI" id="CHEBI:29035"/>
    </ligand>
</feature>
<evidence type="ECO:0000256" key="8">
    <source>
        <dbReference type="ARBA" id="ARBA00023211"/>
    </source>
</evidence>
<comment type="caution">
    <text evidence="11">The sequence shown here is derived from an EMBL/GenBank/DDBJ whole genome shotgun (WGS) entry which is preliminary data.</text>
</comment>
<evidence type="ECO:0000256" key="2">
    <source>
        <dbReference type="ARBA" id="ARBA00022723"/>
    </source>
</evidence>
<gene>
    <name evidence="10" type="primary">cas1</name>
    <name evidence="11" type="ORF">A6K76_09810</name>
</gene>
<evidence type="ECO:0000256" key="10">
    <source>
        <dbReference type="HAMAP-Rule" id="MF_01470"/>
    </source>
</evidence>
<dbReference type="InterPro" id="IPR042211">
    <property type="entry name" value="CRISPR-assoc_Cas1_N"/>
</dbReference>
<keyword evidence="2 10" id="KW-0479">Metal-binding</keyword>
<feature type="binding site" evidence="10">
    <location>
        <position position="222"/>
    </location>
    <ligand>
        <name>Mn(2+)</name>
        <dbReference type="ChEBI" id="CHEBI:29035"/>
    </ligand>
</feature>
<reference evidence="11 12" key="1">
    <citation type="submission" date="2016-07" db="EMBL/GenBank/DDBJ databases">
        <title>Caryophanon latum genome sequencing.</title>
        <authorList>
            <person name="Verma A."/>
            <person name="Pal Y."/>
            <person name="Krishnamurthi S."/>
        </authorList>
    </citation>
    <scope>NUCLEOTIDE SEQUENCE [LARGE SCALE GENOMIC DNA]</scope>
    <source>
        <strain evidence="11 12">DSM 14151</strain>
    </source>
</reference>
<dbReference type="GO" id="GO:0046872">
    <property type="term" value="F:metal ion binding"/>
    <property type="evidence" value="ECO:0007669"/>
    <property type="project" value="UniProtKB-UniRule"/>
</dbReference>
<dbReference type="NCBIfam" id="TIGR00287">
    <property type="entry name" value="cas1"/>
    <property type="match status" value="1"/>
</dbReference>
<dbReference type="EMBL" id="MATO01000031">
    <property type="protein sequence ID" value="OCS91030.1"/>
    <property type="molecule type" value="Genomic_DNA"/>
</dbReference>
<keyword evidence="3 10" id="KW-0255">Endonuclease</keyword>